<dbReference type="PANTHER" id="PTHR43401:SF2">
    <property type="entry name" value="L-THREONINE 3-DEHYDROGENASE"/>
    <property type="match status" value="1"/>
</dbReference>
<evidence type="ECO:0000256" key="2">
    <source>
        <dbReference type="ARBA" id="ARBA00022833"/>
    </source>
</evidence>
<dbReference type="Gene3D" id="3.90.180.10">
    <property type="entry name" value="Medium-chain alcohol dehydrogenases, catalytic domain"/>
    <property type="match status" value="1"/>
</dbReference>
<dbReference type="InterPro" id="IPR050129">
    <property type="entry name" value="Zn_alcohol_dh"/>
</dbReference>
<reference evidence="5 6" key="1">
    <citation type="journal article" date="2021" name="MBio">
        <title>Poor Competitiveness of Bradyrhizobium in Pigeon Pea Root Colonization in Indian Soils.</title>
        <authorList>
            <person name="Chalasani D."/>
            <person name="Basu A."/>
            <person name="Pullabhotla S.V.S.R.N."/>
            <person name="Jorrin B."/>
            <person name="Neal A.L."/>
            <person name="Poole P.S."/>
            <person name="Podile A.R."/>
            <person name="Tkacz A."/>
        </authorList>
    </citation>
    <scope>NUCLEOTIDE SEQUENCE [LARGE SCALE GENOMIC DNA]</scope>
    <source>
        <strain evidence="5 6">HU56</strain>
    </source>
</reference>
<evidence type="ECO:0000259" key="4">
    <source>
        <dbReference type="SMART" id="SM00829"/>
    </source>
</evidence>
<dbReference type="InterPro" id="IPR011032">
    <property type="entry name" value="GroES-like_sf"/>
</dbReference>
<comment type="caution">
    <text evidence="5">The sequence shown here is derived from an EMBL/GenBank/DDBJ whole genome shotgun (WGS) entry which is preliminary data.</text>
</comment>
<evidence type="ECO:0000256" key="1">
    <source>
        <dbReference type="ARBA" id="ARBA00022723"/>
    </source>
</evidence>
<dbReference type="Proteomes" id="UP000717752">
    <property type="component" value="Unassembled WGS sequence"/>
</dbReference>
<organism evidence="5 6">
    <name type="scientific">Rhizobium mesosinicum</name>
    <dbReference type="NCBI Taxonomy" id="335017"/>
    <lineage>
        <taxon>Bacteria</taxon>
        <taxon>Pseudomonadati</taxon>
        <taxon>Pseudomonadota</taxon>
        <taxon>Alphaproteobacteria</taxon>
        <taxon>Hyphomicrobiales</taxon>
        <taxon>Rhizobiaceae</taxon>
        <taxon>Rhizobium/Agrobacterium group</taxon>
        <taxon>Rhizobium</taxon>
    </lineage>
</organism>
<dbReference type="PANTHER" id="PTHR43401">
    <property type="entry name" value="L-THREONINE 3-DEHYDROGENASE"/>
    <property type="match status" value="1"/>
</dbReference>
<dbReference type="InterPro" id="IPR013154">
    <property type="entry name" value="ADH-like_N"/>
</dbReference>
<evidence type="ECO:0000256" key="3">
    <source>
        <dbReference type="ARBA" id="ARBA00023002"/>
    </source>
</evidence>
<dbReference type="RefSeq" id="WP_220333536.1">
    <property type="nucleotide sequence ID" value="NZ_JAEUAK010000002.1"/>
</dbReference>
<dbReference type="InterPro" id="IPR020843">
    <property type="entry name" value="ER"/>
</dbReference>
<dbReference type="Gene3D" id="3.40.50.720">
    <property type="entry name" value="NAD(P)-binding Rossmann-like Domain"/>
    <property type="match status" value="1"/>
</dbReference>
<sequence length="355" mass="36651">MKAWNIDRLGGSLSLVERAVPAARAGSVLVRIEAQSLMSYLGPYLKGALPAYRAPKNFTPGGNGIGVIEAVGDDVWHLRPGQRVIVSSHLVAHENVQEPGQILLGITSPGGIGDALQASWQDGTLAEYVLVPAQLATPLDGLEHLDSVRLAVLTRLVVPYGGLLRGRLAAGETVIVNGATGAYGTAAVLVAIAMGAARIVAAGRNGDVLQRLADTAGPLVVPVALIGDVADDTARLRDAAGGGAHLALDMIGGAADAKSTSSALGTLYRGGRLVMMGSARAPLPLDYFQMMFNDLEVLGNFMHPSDAHLRLVALVRSGRLSLDPIAPQVFALDDLDSAVTEAAGAGNLEMVVVTS</sequence>
<accession>A0ABS7GQ59</accession>
<dbReference type="InterPro" id="IPR013149">
    <property type="entry name" value="ADH-like_C"/>
</dbReference>
<keyword evidence="6" id="KW-1185">Reference proteome</keyword>
<dbReference type="EMBL" id="JAEUAK010000002">
    <property type="protein sequence ID" value="MBW9052065.1"/>
    <property type="molecule type" value="Genomic_DNA"/>
</dbReference>
<dbReference type="SUPFAM" id="SSF51735">
    <property type="entry name" value="NAD(P)-binding Rossmann-fold domains"/>
    <property type="match status" value="1"/>
</dbReference>
<dbReference type="Pfam" id="PF00107">
    <property type="entry name" value="ADH_zinc_N"/>
    <property type="match status" value="1"/>
</dbReference>
<evidence type="ECO:0000313" key="5">
    <source>
        <dbReference type="EMBL" id="MBW9052065.1"/>
    </source>
</evidence>
<proteinExistence type="predicted"/>
<keyword evidence="3" id="KW-0560">Oxidoreductase</keyword>
<dbReference type="InterPro" id="IPR036291">
    <property type="entry name" value="NAD(P)-bd_dom_sf"/>
</dbReference>
<feature type="domain" description="Enoyl reductase (ER)" evidence="4">
    <location>
        <begin position="10"/>
        <end position="353"/>
    </location>
</feature>
<name>A0ABS7GQ59_9HYPH</name>
<dbReference type="Pfam" id="PF08240">
    <property type="entry name" value="ADH_N"/>
    <property type="match status" value="1"/>
</dbReference>
<keyword evidence="1" id="KW-0479">Metal-binding</keyword>
<protein>
    <submittedName>
        <fullName evidence="5">Zinc-binding alcohol dehydrogenase family protein</fullName>
    </submittedName>
</protein>
<evidence type="ECO:0000313" key="6">
    <source>
        <dbReference type="Proteomes" id="UP000717752"/>
    </source>
</evidence>
<dbReference type="SMART" id="SM00829">
    <property type="entry name" value="PKS_ER"/>
    <property type="match status" value="1"/>
</dbReference>
<keyword evidence="2" id="KW-0862">Zinc</keyword>
<dbReference type="SUPFAM" id="SSF50129">
    <property type="entry name" value="GroES-like"/>
    <property type="match status" value="1"/>
</dbReference>
<gene>
    <name evidence="5" type="ORF">JNB85_06505</name>
</gene>